<feature type="domain" description="Glycosyltransferase 2-like" evidence="1">
    <location>
        <begin position="7"/>
        <end position="143"/>
    </location>
</feature>
<evidence type="ECO:0000259" key="1">
    <source>
        <dbReference type="Pfam" id="PF00535"/>
    </source>
</evidence>
<proteinExistence type="predicted"/>
<dbReference type="Gene3D" id="3.90.550.10">
    <property type="entry name" value="Spore Coat Polysaccharide Biosynthesis Protein SpsA, Chain A"/>
    <property type="match status" value="1"/>
</dbReference>
<organism evidence="2 3">
    <name type="scientific">Flavobacterium chilense</name>
    <dbReference type="NCBI Taxonomy" id="946677"/>
    <lineage>
        <taxon>Bacteria</taxon>
        <taxon>Pseudomonadati</taxon>
        <taxon>Bacteroidota</taxon>
        <taxon>Flavobacteriia</taxon>
        <taxon>Flavobacteriales</taxon>
        <taxon>Flavobacteriaceae</taxon>
        <taxon>Flavobacterium</taxon>
    </lineage>
</organism>
<dbReference type="GO" id="GO:0016740">
    <property type="term" value="F:transferase activity"/>
    <property type="evidence" value="ECO:0007669"/>
    <property type="project" value="UniProtKB-KW"/>
</dbReference>
<dbReference type="AlphaFoldDB" id="A0A1M7GQJ5"/>
<dbReference type="SUPFAM" id="SSF53448">
    <property type="entry name" value="Nucleotide-diphospho-sugar transferases"/>
    <property type="match status" value="1"/>
</dbReference>
<sequence>MKNPIVSIIVPCYNQAQYLNEALQSVLEQIYENWECIIINDGSTDNAEEIAKKWILQDVRFKYYYQENTGVSSARNLGVKNSVGEFILPLDGDDKIAKDYIQQAIVAFENDESLKLVYCKAEKFGDETGNWNLIPFSLKELALDNMIFCSAVYRKKDWELIGGYDNNMLEGLEDWEFWISLLKNGGNVVCLNTIGFYYRIKLVSRQKNVDGTIKDKLFNYLSIKHVDFFVEHLGSFGALNHNLQKEREAFSRKLKSEKFVFDLFCKTFFGFTIFGKINKK</sequence>
<dbReference type="Proteomes" id="UP000184028">
    <property type="component" value="Unassembled WGS sequence"/>
</dbReference>
<name>A0A1M7GQJ5_9FLAO</name>
<dbReference type="InterPro" id="IPR029044">
    <property type="entry name" value="Nucleotide-diphossugar_trans"/>
</dbReference>
<dbReference type="CDD" id="cd00761">
    <property type="entry name" value="Glyco_tranf_GTA_type"/>
    <property type="match status" value="1"/>
</dbReference>
<evidence type="ECO:0000313" key="2">
    <source>
        <dbReference type="EMBL" id="SHM18506.1"/>
    </source>
</evidence>
<dbReference type="RefSeq" id="WP_068843840.1">
    <property type="nucleotide sequence ID" value="NZ_FRBT01000004.1"/>
</dbReference>
<accession>A0A1M7GQJ5</accession>
<keyword evidence="2" id="KW-0808">Transferase</keyword>
<dbReference type="EMBL" id="FRBT01000004">
    <property type="protein sequence ID" value="SHM18506.1"/>
    <property type="molecule type" value="Genomic_DNA"/>
</dbReference>
<dbReference type="InterPro" id="IPR050834">
    <property type="entry name" value="Glycosyltransf_2"/>
</dbReference>
<dbReference type="PANTHER" id="PTHR43685:SF2">
    <property type="entry name" value="GLYCOSYLTRANSFERASE 2-LIKE DOMAIN-CONTAINING PROTEIN"/>
    <property type="match status" value="1"/>
</dbReference>
<dbReference type="OrthoDB" id="597270at2"/>
<dbReference type="InterPro" id="IPR001173">
    <property type="entry name" value="Glyco_trans_2-like"/>
</dbReference>
<dbReference type="Pfam" id="PF00535">
    <property type="entry name" value="Glycos_transf_2"/>
    <property type="match status" value="1"/>
</dbReference>
<reference evidence="3" key="1">
    <citation type="submission" date="2016-11" db="EMBL/GenBank/DDBJ databases">
        <authorList>
            <person name="Varghese N."/>
            <person name="Submissions S."/>
        </authorList>
    </citation>
    <scope>NUCLEOTIDE SEQUENCE [LARGE SCALE GENOMIC DNA]</scope>
    <source>
        <strain evidence="3">DSM 24724</strain>
    </source>
</reference>
<dbReference type="PANTHER" id="PTHR43685">
    <property type="entry name" value="GLYCOSYLTRANSFERASE"/>
    <property type="match status" value="1"/>
</dbReference>
<dbReference type="STRING" id="946677.SAMN05444484_104304"/>
<evidence type="ECO:0000313" key="3">
    <source>
        <dbReference type="Proteomes" id="UP000184028"/>
    </source>
</evidence>
<keyword evidence="3" id="KW-1185">Reference proteome</keyword>
<protein>
    <submittedName>
        <fullName evidence="2">Glycosyltransferase involved in cell wall bisynthesis</fullName>
    </submittedName>
</protein>
<gene>
    <name evidence="2" type="ORF">SAMN05444484_104304</name>
</gene>